<dbReference type="InterPro" id="IPR048466">
    <property type="entry name" value="DNA_pol3_delta-like_C"/>
</dbReference>
<dbReference type="NCBIfam" id="TIGR01128">
    <property type="entry name" value="holA"/>
    <property type="match status" value="1"/>
</dbReference>
<dbReference type="PANTHER" id="PTHR34388:SF1">
    <property type="entry name" value="DNA POLYMERASE III SUBUNIT DELTA"/>
    <property type="match status" value="1"/>
</dbReference>
<evidence type="ECO:0000256" key="8">
    <source>
        <dbReference type="ARBA" id="ARBA00049244"/>
    </source>
</evidence>
<comment type="caution">
    <text evidence="11">The sequence shown here is derived from an EMBL/GenBank/DDBJ whole genome shotgun (WGS) entry which is preliminary data.</text>
</comment>
<dbReference type="GO" id="GO:0009360">
    <property type="term" value="C:DNA polymerase III complex"/>
    <property type="evidence" value="ECO:0007669"/>
    <property type="project" value="InterPro"/>
</dbReference>
<keyword evidence="6" id="KW-0239">DNA-directed DNA polymerase</keyword>
<reference evidence="11" key="1">
    <citation type="journal article" date="2014" name="Front. Microbiol.">
        <title>High frequency of phylogenetically diverse reductive dehalogenase-homologous genes in deep subseafloor sedimentary metagenomes.</title>
        <authorList>
            <person name="Kawai M."/>
            <person name="Futagami T."/>
            <person name="Toyoda A."/>
            <person name="Takaki Y."/>
            <person name="Nishi S."/>
            <person name="Hori S."/>
            <person name="Arai W."/>
            <person name="Tsubouchi T."/>
            <person name="Morono Y."/>
            <person name="Uchiyama I."/>
            <person name="Ito T."/>
            <person name="Fujiyama A."/>
            <person name="Inagaki F."/>
            <person name="Takami H."/>
        </authorList>
    </citation>
    <scope>NUCLEOTIDE SEQUENCE</scope>
    <source>
        <strain evidence="11">Expedition CK06-06</strain>
    </source>
</reference>
<evidence type="ECO:0000256" key="7">
    <source>
        <dbReference type="ARBA" id="ARBA00034754"/>
    </source>
</evidence>
<keyword evidence="4" id="KW-0548">Nucleotidyltransferase</keyword>
<dbReference type="SUPFAM" id="SSF48019">
    <property type="entry name" value="post-AAA+ oligomerization domain-like"/>
    <property type="match status" value="1"/>
</dbReference>
<comment type="similarity">
    <text evidence="7">Belongs to the DNA polymerase HolA subunit family.</text>
</comment>
<dbReference type="EMBL" id="BART01000042">
    <property type="protein sequence ID" value="GAG62334.1"/>
    <property type="molecule type" value="Genomic_DNA"/>
</dbReference>
<evidence type="ECO:0000256" key="1">
    <source>
        <dbReference type="ARBA" id="ARBA00012417"/>
    </source>
</evidence>
<feature type="domain" description="DNA polymerase III delta subunit-like C-terminal" evidence="10">
    <location>
        <begin position="223"/>
        <end position="346"/>
    </location>
</feature>
<dbReference type="InterPro" id="IPR008921">
    <property type="entry name" value="DNA_pol3_clamp-load_cplx_C"/>
</dbReference>
<dbReference type="InterPro" id="IPR010372">
    <property type="entry name" value="DNA_pol3_delta_N"/>
</dbReference>
<dbReference type="Gene3D" id="3.40.50.300">
    <property type="entry name" value="P-loop containing nucleotide triphosphate hydrolases"/>
    <property type="match status" value="1"/>
</dbReference>
<keyword evidence="5" id="KW-0235">DNA replication</keyword>
<evidence type="ECO:0000259" key="9">
    <source>
        <dbReference type="Pfam" id="PF06144"/>
    </source>
</evidence>
<dbReference type="AlphaFoldDB" id="X0YZX1"/>
<dbReference type="GO" id="GO:0003677">
    <property type="term" value="F:DNA binding"/>
    <property type="evidence" value="ECO:0007669"/>
    <property type="project" value="InterPro"/>
</dbReference>
<gene>
    <name evidence="11" type="ORF">S01H4_00332</name>
</gene>
<protein>
    <recommendedName>
        <fullName evidence="2">DNA polymerase III subunit delta</fullName>
        <ecNumber evidence="1">2.7.7.7</ecNumber>
    </recommendedName>
</protein>
<comment type="catalytic activity">
    <reaction evidence="8">
        <text>DNA(n) + a 2'-deoxyribonucleoside 5'-triphosphate = DNA(n+1) + diphosphate</text>
        <dbReference type="Rhea" id="RHEA:22508"/>
        <dbReference type="Rhea" id="RHEA-COMP:17339"/>
        <dbReference type="Rhea" id="RHEA-COMP:17340"/>
        <dbReference type="ChEBI" id="CHEBI:33019"/>
        <dbReference type="ChEBI" id="CHEBI:61560"/>
        <dbReference type="ChEBI" id="CHEBI:173112"/>
        <dbReference type="EC" id="2.7.7.7"/>
    </reaction>
</comment>
<evidence type="ECO:0000256" key="2">
    <source>
        <dbReference type="ARBA" id="ARBA00017703"/>
    </source>
</evidence>
<name>X0YZX1_9ZZZZ</name>
<dbReference type="GO" id="GO:0003887">
    <property type="term" value="F:DNA-directed DNA polymerase activity"/>
    <property type="evidence" value="ECO:0007669"/>
    <property type="project" value="UniProtKB-KW"/>
</dbReference>
<dbReference type="SUPFAM" id="SSF52540">
    <property type="entry name" value="P-loop containing nucleoside triphosphate hydrolases"/>
    <property type="match status" value="1"/>
</dbReference>
<evidence type="ECO:0000256" key="3">
    <source>
        <dbReference type="ARBA" id="ARBA00022679"/>
    </source>
</evidence>
<evidence type="ECO:0000256" key="5">
    <source>
        <dbReference type="ARBA" id="ARBA00022705"/>
    </source>
</evidence>
<evidence type="ECO:0000256" key="6">
    <source>
        <dbReference type="ARBA" id="ARBA00022932"/>
    </source>
</evidence>
<dbReference type="InterPro" id="IPR027417">
    <property type="entry name" value="P-loop_NTPase"/>
</dbReference>
<dbReference type="Pfam" id="PF21694">
    <property type="entry name" value="DNA_pol3_delta_C"/>
    <property type="match status" value="1"/>
</dbReference>
<dbReference type="EC" id="2.7.7.7" evidence="1"/>
<evidence type="ECO:0000256" key="4">
    <source>
        <dbReference type="ARBA" id="ARBA00022695"/>
    </source>
</evidence>
<feature type="domain" description="DNA polymerase III delta N-terminal" evidence="9">
    <location>
        <begin position="22"/>
        <end position="116"/>
    </location>
</feature>
<proteinExistence type="inferred from homology"/>
<dbReference type="InterPro" id="IPR005790">
    <property type="entry name" value="DNA_polIII_delta"/>
</dbReference>
<dbReference type="Gene3D" id="1.20.272.10">
    <property type="match status" value="1"/>
</dbReference>
<dbReference type="Pfam" id="PF06144">
    <property type="entry name" value="DNA_pol3_delta"/>
    <property type="match status" value="1"/>
</dbReference>
<dbReference type="GO" id="GO:0006261">
    <property type="term" value="P:DNA-templated DNA replication"/>
    <property type="evidence" value="ECO:0007669"/>
    <property type="project" value="TreeGrafter"/>
</dbReference>
<sequence length="350" mass="40950">MIKNNSFKNSNKKSIESLLPIYLLTGENNWKIEKSISRLKMRFGDDSERELNFQQFDFLEVSVDDILNVCKTLPFLSPKRLVIARNIHKLSNDELEKIIEYAKSPSPYCCLVLIAETVWDNSNLKNSTRKIRDRLKNFIGKMGKVYDFRPISFRGLESWVRERCREREVRINPAAVYLLTNFLGNDLWNLESEVEKLAIYVGKGEVIDQKAVQLLVAGNPDINIFKFLDYLSEKKESEAYSSLRSIFYKTKPAKLQIESLRILGTMRWYFKRLLKIKSLIEKKIDIKQMEQILSAKNFAIKKLKNQQKNFSKKDLRNCLFYLLEADEGIKRGKQKAEIILETLVSKILNI</sequence>
<keyword evidence="3" id="KW-0808">Transferase</keyword>
<dbReference type="Gene3D" id="1.10.8.60">
    <property type="match status" value="1"/>
</dbReference>
<evidence type="ECO:0000259" key="10">
    <source>
        <dbReference type="Pfam" id="PF21694"/>
    </source>
</evidence>
<organism evidence="11">
    <name type="scientific">marine sediment metagenome</name>
    <dbReference type="NCBI Taxonomy" id="412755"/>
    <lineage>
        <taxon>unclassified sequences</taxon>
        <taxon>metagenomes</taxon>
        <taxon>ecological metagenomes</taxon>
    </lineage>
</organism>
<evidence type="ECO:0000313" key="11">
    <source>
        <dbReference type="EMBL" id="GAG62334.1"/>
    </source>
</evidence>
<accession>X0YZX1</accession>
<dbReference type="PANTHER" id="PTHR34388">
    <property type="entry name" value="DNA POLYMERASE III SUBUNIT DELTA"/>
    <property type="match status" value="1"/>
</dbReference>